<evidence type="ECO:0000313" key="2">
    <source>
        <dbReference type="Proteomes" id="UP000308092"/>
    </source>
</evidence>
<name>A0A4V3UN56_9EURO</name>
<accession>A0A4V3UN56</accession>
<organism evidence="1 2">
    <name type="scientific">Aspergillus tanneri</name>
    <dbReference type="NCBI Taxonomy" id="1220188"/>
    <lineage>
        <taxon>Eukaryota</taxon>
        <taxon>Fungi</taxon>
        <taxon>Dikarya</taxon>
        <taxon>Ascomycota</taxon>
        <taxon>Pezizomycotina</taxon>
        <taxon>Eurotiomycetes</taxon>
        <taxon>Eurotiomycetidae</taxon>
        <taxon>Eurotiales</taxon>
        <taxon>Aspergillaceae</taxon>
        <taxon>Aspergillus</taxon>
        <taxon>Aspergillus subgen. Circumdati</taxon>
    </lineage>
</organism>
<proteinExistence type="predicted"/>
<dbReference type="Proteomes" id="UP000308092">
    <property type="component" value="Unassembled WGS sequence"/>
</dbReference>
<evidence type="ECO:0000313" key="1">
    <source>
        <dbReference type="EMBL" id="THC89904.1"/>
    </source>
</evidence>
<dbReference type="VEuPathDB" id="FungiDB:EYZ11_010636"/>
<comment type="caution">
    <text evidence="1">The sequence shown here is derived from an EMBL/GenBank/DDBJ whole genome shotgun (WGS) entry which is preliminary data.</text>
</comment>
<dbReference type="AlphaFoldDB" id="A0A4V3UN56"/>
<keyword evidence="2" id="KW-1185">Reference proteome</keyword>
<gene>
    <name evidence="1" type="ORF">EYZ11_010636</name>
</gene>
<dbReference type="EMBL" id="SOSA01000587">
    <property type="protein sequence ID" value="THC89904.1"/>
    <property type="molecule type" value="Genomic_DNA"/>
</dbReference>
<protein>
    <submittedName>
        <fullName evidence="1">Uncharacterized protein</fullName>
    </submittedName>
</protein>
<dbReference type="SUPFAM" id="SSF56801">
    <property type="entry name" value="Acetyl-CoA synthetase-like"/>
    <property type="match status" value="1"/>
</dbReference>
<dbReference type="Gene3D" id="3.40.50.980">
    <property type="match status" value="1"/>
</dbReference>
<sequence length="58" mass="6232">MPVSAQAVLKAGGAFVLLDPSMPPACLQALCIRLETTVIVMSAEKRAIAETWYQIPCQ</sequence>
<reference evidence="1 2" key="1">
    <citation type="submission" date="2019-03" db="EMBL/GenBank/DDBJ databases">
        <title>The genome sequence of a newly discovered highly antifungal drug resistant Aspergillus species, Aspergillus tanneri NIH 1004.</title>
        <authorList>
            <person name="Mounaud S."/>
            <person name="Singh I."/>
            <person name="Joardar V."/>
            <person name="Pakala S."/>
            <person name="Pakala S."/>
            <person name="Venepally P."/>
            <person name="Hoover J."/>
            <person name="Nierman W."/>
            <person name="Chung J."/>
            <person name="Losada L."/>
        </authorList>
    </citation>
    <scope>NUCLEOTIDE SEQUENCE [LARGE SCALE GENOMIC DNA]</scope>
    <source>
        <strain evidence="1 2">NIH1004</strain>
    </source>
</reference>